<dbReference type="InterPro" id="IPR028994">
    <property type="entry name" value="Integrin_alpha_N"/>
</dbReference>
<dbReference type="RefSeq" id="WP_344628794.1">
    <property type="nucleotide sequence ID" value="NZ_BAAATJ010000001.1"/>
</dbReference>
<proteinExistence type="predicted"/>
<dbReference type="EMBL" id="BAAATJ010000001">
    <property type="protein sequence ID" value="GAA2383130.1"/>
    <property type="molecule type" value="Genomic_DNA"/>
</dbReference>
<accession>A0ABN3HL81</accession>
<evidence type="ECO:0000313" key="7">
    <source>
        <dbReference type="Proteomes" id="UP001500058"/>
    </source>
</evidence>
<evidence type="ECO:0000256" key="3">
    <source>
        <dbReference type="ARBA" id="ARBA00022801"/>
    </source>
</evidence>
<keyword evidence="7" id="KW-1185">Reference proteome</keyword>
<dbReference type="PROSITE" id="PS51470">
    <property type="entry name" value="FG_GAP"/>
    <property type="match status" value="2"/>
</dbReference>
<dbReference type="Gene3D" id="2.130.10.130">
    <property type="entry name" value="Integrin alpha, N-terminal"/>
    <property type="match status" value="3"/>
</dbReference>
<dbReference type="InterPro" id="IPR013519">
    <property type="entry name" value="Int_alpha_beta-p"/>
</dbReference>
<evidence type="ECO:0000256" key="1">
    <source>
        <dbReference type="ARBA" id="ARBA00022729"/>
    </source>
</evidence>
<dbReference type="SMART" id="SM00191">
    <property type="entry name" value="Int_alpha"/>
    <property type="match status" value="4"/>
</dbReference>
<name>A0ABN3HL81_9ACTN</name>
<dbReference type="InterPro" id="IPR013517">
    <property type="entry name" value="FG-GAP"/>
</dbReference>
<keyword evidence="2" id="KW-0677">Repeat</keyword>
<keyword evidence="4" id="KW-0325">Glycoprotein</keyword>
<evidence type="ECO:0000313" key="6">
    <source>
        <dbReference type="EMBL" id="GAA2383130.1"/>
    </source>
</evidence>
<dbReference type="Proteomes" id="UP001500058">
    <property type="component" value="Unassembled WGS sequence"/>
</dbReference>
<evidence type="ECO:0000256" key="5">
    <source>
        <dbReference type="SAM" id="SignalP"/>
    </source>
</evidence>
<gene>
    <name evidence="6" type="ORF">GCM10010420_01440</name>
</gene>
<keyword evidence="3" id="KW-0378">Hydrolase</keyword>
<organism evidence="6 7">
    <name type="scientific">Streptomyces glaucosporus</name>
    <dbReference type="NCBI Taxonomy" id="284044"/>
    <lineage>
        <taxon>Bacteria</taxon>
        <taxon>Bacillati</taxon>
        <taxon>Actinomycetota</taxon>
        <taxon>Actinomycetes</taxon>
        <taxon>Kitasatosporales</taxon>
        <taxon>Streptomycetaceae</taxon>
        <taxon>Streptomyces</taxon>
    </lineage>
</organism>
<feature type="signal peptide" evidence="5">
    <location>
        <begin position="1"/>
        <end position="31"/>
    </location>
</feature>
<dbReference type="Pfam" id="PF01839">
    <property type="entry name" value="FG-GAP"/>
    <property type="match status" value="3"/>
</dbReference>
<dbReference type="PANTHER" id="PTHR23221">
    <property type="entry name" value="GLYCOSYLPHOSPHATIDYLINOSITOL PHOSPHOLIPASE D"/>
    <property type="match status" value="1"/>
</dbReference>
<feature type="chain" id="PRO_5045154648" evidence="5">
    <location>
        <begin position="32"/>
        <end position="453"/>
    </location>
</feature>
<sequence>MHHRLRTALSSAVAAALAGGLLTAVAAPASAAPARYADDFNGDGHRDYAQQDNGMYGRPGGAVRVTYGTATGPGTKVQYVYQGSPGVPGADESGDNFGGSLAHADLNSDGYADLVVGSPWEDVNGRENQGGVTILWGSASGLSGGTTVRGKETGEFLNFGRDVATGDFNGDGKADLAAVGNQAAYVYRGGFTKSGTTGSVTRHGPAVTDVLQPVSLIAGRVTGDKATDLVVLGQGYANDRQTSAALFLRGGSTIARGRLLHYNTTRPNWAAEGVIADFDKNGYGDIAIEDPYHGGTKGAVTVWRGGSTGPGTTYRLTQGTAGVSGSPESGDCFGVDVSAGDVNGDGYPDLAIGANEEDVSGHENAGMVHVLRGGSSGLTGAKSQAFTLGTSGVPGAMGADTHFGWWLRLRDVDRDGKADLFAYSSPNDLLFKGTASGITTTGVTKSLRADFAQ</sequence>
<dbReference type="SUPFAM" id="SSF69318">
    <property type="entry name" value="Integrin alpha N-terminal domain"/>
    <property type="match status" value="1"/>
</dbReference>
<evidence type="ECO:0000256" key="4">
    <source>
        <dbReference type="ARBA" id="ARBA00023180"/>
    </source>
</evidence>
<dbReference type="PANTHER" id="PTHR23221:SF7">
    <property type="entry name" value="PHOSPHATIDYLINOSITOL-GLYCAN-SPECIFIC PHOSPHOLIPASE D"/>
    <property type="match status" value="1"/>
</dbReference>
<reference evidence="6 7" key="1">
    <citation type="journal article" date="2019" name="Int. J. Syst. Evol. Microbiol.">
        <title>The Global Catalogue of Microorganisms (GCM) 10K type strain sequencing project: providing services to taxonomists for standard genome sequencing and annotation.</title>
        <authorList>
            <consortium name="The Broad Institute Genomics Platform"/>
            <consortium name="The Broad Institute Genome Sequencing Center for Infectious Disease"/>
            <person name="Wu L."/>
            <person name="Ma J."/>
        </authorList>
    </citation>
    <scope>NUCLEOTIDE SEQUENCE [LARGE SCALE GENOMIC DNA]</scope>
    <source>
        <strain evidence="6 7">JCM 6921</strain>
    </source>
</reference>
<evidence type="ECO:0000256" key="2">
    <source>
        <dbReference type="ARBA" id="ARBA00022737"/>
    </source>
</evidence>
<comment type="caution">
    <text evidence="6">The sequence shown here is derived from an EMBL/GenBank/DDBJ whole genome shotgun (WGS) entry which is preliminary data.</text>
</comment>
<protein>
    <submittedName>
        <fullName evidence="6">FG-GAP repeat protein</fullName>
    </submittedName>
</protein>
<keyword evidence="1 5" id="KW-0732">Signal</keyword>